<keyword evidence="1" id="KW-1133">Transmembrane helix</keyword>
<comment type="caution">
    <text evidence="2">The sequence shown here is derived from an EMBL/GenBank/DDBJ whole genome shotgun (WGS) entry which is preliminary data.</text>
</comment>
<dbReference type="RefSeq" id="WP_125670109.1">
    <property type="nucleotide sequence ID" value="NZ_RCOS01000013.1"/>
</dbReference>
<evidence type="ECO:0000256" key="1">
    <source>
        <dbReference type="SAM" id="Phobius"/>
    </source>
</evidence>
<dbReference type="EMBL" id="RCOS01000013">
    <property type="protein sequence ID" value="RSN78675.1"/>
    <property type="molecule type" value="Genomic_DNA"/>
</dbReference>
<gene>
    <name evidence="2" type="ORF">D6D85_00695</name>
</gene>
<evidence type="ECO:0008006" key="4">
    <source>
        <dbReference type="Google" id="ProtNLM"/>
    </source>
</evidence>
<protein>
    <recommendedName>
        <fullName evidence="4">Class III signal peptide-containing protein</fullName>
    </recommendedName>
</protein>
<evidence type="ECO:0000313" key="2">
    <source>
        <dbReference type="EMBL" id="RSN78675.1"/>
    </source>
</evidence>
<accession>A0A3R9PP91</accession>
<reference evidence="2 3" key="1">
    <citation type="submission" date="2018-10" db="EMBL/GenBank/DDBJ databases">
        <title>Co-occurring genomic capacity for anaerobic methane metabolism and dissimilatory sulfite reduction discovered in the Korarchaeota.</title>
        <authorList>
            <person name="Mckay L.J."/>
            <person name="Dlakic M."/>
            <person name="Fields M.W."/>
            <person name="Delmont T.O."/>
            <person name="Eren A.M."/>
            <person name="Jay Z.J."/>
            <person name="Klingelsmith K.B."/>
            <person name="Rusch D.B."/>
            <person name="Inskeep W.P."/>
        </authorList>
    </citation>
    <scope>NUCLEOTIDE SEQUENCE [LARGE SCALE GENOMIC DNA]</scope>
    <source>
        <strain evidence="2 3">MDKW</strain>
    </source>
</reference>
<dbReference type="Proteomes" id="UP000277582">
    <property type="component" value="Unassembled WGS sequence"/>
</dbReference>
<keyword evidence="3" id="KW-1185">Reference proteome</keyword>
<feature type="transmembrane region" description="Helical" evidence="1">
    <location>
        <begin position="6"/>
        <end position="30"/>
    </location>
</feature>
<proteinExistence type="predicted"/>
<name>A0A3R9PP91_9CREN</name>
<sequence>MPHNVVVNLAYFVLALIIIATAFAFMYPYVQSASARQKFDAVLKAAIAISNAIDNVVQAGVNSSTTVSINLPDNAVVKVVNPSNDYNGSVIFTVYGGPPYQGMVIAYNGSLSWVCIVPKGTYLEVQVNTSIKVGSTRMPPTGGWNITAEGGLSRAGQQNTVRIDYLRPYVVGIKWNP</sequence>
<keyword evidence="1" id="KW-0812">Transmembrane</keyword>
<evidence type="ECO:0000313" key="3">
    <source>
        <dbReference type="Proteomes" id="UP000277582"/>
    </source>
</evidence>
<organism evidence="2 3">
    <name type="scientific">Candidatus Methanodesulfokora washburnensis</name>
    <dbReference type="NCBI Taxonomy" id="2478471"/>
    <lineage>
        <taxon>Archaea</taxon>
        <taxon>Thermoproteota</taxon>
        <taxon>Candidatus Korarchaeia</taxon>
        <taxon>Candidatus Korarchaeia incertae sedis</taxon>
        <taxon>Candidatus Methanodesulfokora</taxon>
    </lineage>
</organism>
<dbReference type="AlphaFoldDB" id="A0A3R9PP91"/>
<keyword evidence="1" id="KW-0472">Membrane</keyword>